<dbReference type="EMBL" id="JBEDUW010000003">
    <property type="protein sequence ID" value="KAK9941210.1"/>
    <property type="molecule type" value="Genomic_DNA"/>
</dbReference>
<sequence>MRRRSSTLAAAARDVSKMKWESKAAPESKSESESESELELNKEKTLYLSFSEDNQCATNNDDDGVEELGEAAYKRSRLNLYYTNCSRLGSQILLAGGLSRAGIKIWDRNVVNREILWFDTRDPNQKFEVSSSTKTKIKSFTRGKNVVRLGEVDGKLYCIGGNPWLSPLETFEVFDPTDDDDPKWRPLDAPPPFLSDEDYFFTAKFFAGSNKILGWKFKQPQVFCFDLSRPEKGWTESPSCLGSFLPFLRKGAPFFVHHRHDDPNKFGGDDGNVYL</sequence>
<evidence type="ECO:0000313" key="2">
    <source>
        <dbReference type="EMBL" id="KAK9941210.1"/>
    </source>
</evidence>
<dbReference type="Gene3D" id="2.120.10.80">
    <property type="entry name" value="Kelch-type beta propeller"/>
    <property type="match status" value="1"/>
</dbReference>
<organism evidence="2 3">
    <name type="scientific">Rubus argutus</name>
    <name type="common">Southern blackberry</name>
    <dbReference type="NCBI Taxonomy" id="59490"/>
    <lineage>
        <taxon>Eukaryota</taxon>
        <taxon>Viridiplantae</taxon>
        <taxon>Streptophyta</taxon>
        <taxon>Embryophyta</taxon>
        <taxon>Tracheophyta</taxon>
        <taxon>Spermatophyta</taxon>
        <taxon>Magnoliopsida</taxon>
        <taxon>eudicotyledons</taxon>
        <taxon>Gunneridae</taxon>
        <taxon>Pentapetalae</taxon>
        <taxon>rosids</taxon>
        <taxon>fabids</taxon>
        <taxon>Rosales</taxon>
        <taxon>Rosaceae</taxon>
        <taxon>Rosoideae</taxon>
        <taxon>Rosoideae incertae sedis</taxon>
        <taxon>Rubus</taxon>
    </lineage>
</organism>
<comment type="caution">
    <text evidence="2">The sequence shown here is derived from an EMBL/GenBank/DDBJ whole genome shotgun (WGS) entry which is preliminary data.</text>
</comment>
<accession>A0AAW1XWT1</accession>
<proteinExistence type="predicted"/>
<feature type="compositionally biased region" description="Low complexity" evidence="1">
    <location>
        <begin position="1"/>
        <end position="13"/>
    </location>
</feature>
<evidence type="ECO:0000313" key="3">
    <source>
        <dbReference type="Proteomes" id="UP001457282"/>
    </source>
</evidence>
<name>A0AAW1XWT1_RUBAR</name>
<dbReference type="AlphaFoldDB" id="A0AAW1XWT1"/>
<dbReference type="SUPFAM" id="SSF117281">
    <property type="entry name" value="Kelch motif"/>
    <property type="match status" value="1"/>
</dbReference>
<dbReference type="InterPro" id="IPR015915">
    <property type="entry name" value="Kelch-typ_b-propeller"/>
</dbReference>
<feature type="region of interest" description="Disordered" evidence="1">
    <location>
        <begin position="1"/>
        <end position="40"/>
    </location>
</feature>
<gene>
    <name evidence="2" type="ORF">M0R45_017829</name>
</gene>
<protein>
    <submittedName>
        <fullName evidence="2">Uncharacterized protein</fullName>
    </submittedName>
</protein>
<dbReference type="Proteomes" id="UP001457282">
    <property type="component" value="Unassembled WGS sequence"/>
</dbReference>
<reference evidence="2 3" key="1">
    <citation type="journal article" date="2023" name="G3 (Bethesda)">
        <title>A chromosome-length genome assembly and annotation of blackberry (Rubus argutus, cv. 'Hillquist').</title>
        <authorList>
            <person name="Bruna T."/>
            <person name="Aryal R."/>
            <person name="Dudchenko O."/>
            <person name="Sargent D.J."/>
            <person name="Mead D."/>
            <person name="Buti M."/>
            <person name="Cavallini A."/>
            <person name="Hytonen T."/>
            <person name="Andres J."/>
            <person name="Pham M."/>
            <person name="Weisz D."/>
            <person name="Mascagni F."/>
            <person name="Usai G."/>
            <person name="Natali L."/>
            <person name="Bassil N."/>
            <person name="Fernandez G.E."/>
            <person name="Lomsadze A."/>
            <person name="Armour M."/>
            <person name="Olukolu B."/>
            <person name="Poorten T."/>
            <person name="Britton C."/>
            <person name="Davik J."/>
            <person name="Ashrafi H."/>
            <person name="Aiden E.L."/>
            <person name="Borodovsky M."/>
            <person name="Worthington M."/>
        </authorList>
    </citation>
    <scope>NUCLEOTIDE SEQUENCE [LARGE SCALE GENOMIC DNA]</scope>
    <source>
        <strain evidence="2">PI 553951</strain>
    </source>
</reference>
<keyword evidence="3" id="KW-1185">Reference proteome</keyword>
<evidence type="ECO:0000256" key="1">
    <source>
        <dbReference type="SAM" id="MobiDB-lite"/>
    </source>
</evidence>
<feature type="compositionally biased region" description="Basic and acidic residues" evidence="1">
    <location>
        <begin position="14"/>
        <end position="32"/>
    </location>
</feature>